<dbReference type="GO" id="GO:0016787">
    <property type="term" value="F:hydrolase activity"/>
    <property type="evidence" value="ECO:0007669"/>
    <property type="project" value="UniProtKB-KW"/>
</dbReference>
<dbReference type="InterPro" id="IPR012338">
    <property type="entry name" value="Beta-lactam/transpept-like"/>
</dbReference>
<dbReference type="SUPFAM" id="SSF56601">
    <property type="entry name" value="beta-lactamase/transpeptidase-like"/>
    <property type="match status" value="1"/>
</dbReference>
<dbReference type="PANTHER" id="PTHR43283:SF7">
    <property type="entry name" value="BETA-LACTAMASE-RELATED DOMAIN-CONTAINING PROTEIN"/>
    <property type="match status" value="1"/>
</dbReference>
<protein>
    <submittedName>
        <fullName evidence="2">6-aminohexanoate hydrolase</fullName>
    </submittedName>
</protein>
<dbReference type="Proteomes" id="UP000220353">
    <property type="component" value="Unassembled WGS sequence"/>
</dbReference>
<dbReference type="Gene3D" id="3.40.710.10">
    <property type="entry name" value="DD-peptidase/beta-lactamase superfamily"/>
    <property type="match status" value="1"/>
</dbReference>
<proteinExistence type="predicted"/>
<evidence type="ECO:0000313" key="2">
    <source>
        <dbReference type="EMBL" id="PDT43805.1"/>
    </source>
</evidence>
<dbReference type="AlphaFoldDB" id="A0A2A6LN89"/>
<accession>A0A2A6LN89</accession>
<sequence length="414" mass="46742">MPMHEFDGQYYLDGPASDPHELGWMRGAPPPVNKRITFEGGTFRDFPQIRWSFSHMRELIPTMNVWRGRGTPSQFQRNDMSAALDALIFADMHGQSRRFDDALVDTYTDGLLVLYRGKIIYERYFGALEPHLPHECQSCTKSYTGTVAAVLVHEGVLDDTRTISYYLPELRGTAWDDATLRQVLDMQVGLAHSENYTGDDSDLWAYRWAFGRLPRPASYDGPRSSCDYLRTVRKQGVHGEFAYQSLNTQVLAWVMMRVTDCTLAQLLHERLWAPLGCEEDGYLEVDPVGMPLADGGLSTTLRDFARFGELMRCEGAWHGRQLIPASVVHDVCKGIDTAKYHNMPLPGYTYRSMWWVTNNELGAFEGRGIHGQRLYIAPNAEMVIARFASHPVASGAGDPILLPQMLALGRNLRA</sequence>
<feature type="domain" description="Beta-lactamase-related" evidence="1">
    <location>
        <begin position="110"/>
        <end position="391"/>
    </location>
</feature>
<dbReference type="EMBL" id="NWTC01000061">
    <property type="protein sequence ID" value="PDT43805.1"/>
    <property type="molecule type" value="Genomic_DNA"/>
</dbReference>
<evidence type="ECO:0000313" key="3">
    <source>
        <dbReference type="Proteomes" id="UP000220353"/>
    </source>
</evidence>
<dbReference type="Pfam" id="PF00144">
    <property type="entry name" value="Beta-lactamase"/>
    <property type="match status" value="1"/>
</dbReference>
<comment type="caution">
    <text evidence="2">The sequence shown here is derived from an EMBL/GenBank/DDBJ whole genome shotgun (WGS) entry which is preliminary data.</text>
</comment>
<name>A0A2A6LN89_RHIFR</name>
<dbReference type="RefSeq" id="WP_097588134.1">
    <property type="nucleotide sequence ID" value="NZ_NWTC01000061.1"/>
</dbReference>
<dbReference type="InterPro" id="IPR001466">
    <property type="entry name" value="Beta-lactam-related"/>
</dbReference>
<evidence type="ECO:0000259" key="1">
    <source>
        <dbReference type="Pfam" id="PF00144"/>
    </source>
</evidence>
<organism evidence="2 3">
    <name type="scientific">Rhizobium fredii</name>
    <name type="common">Sinorhizobium fredii</name>
    <dbReference type="NCBI Taxonomy" id="380"/>
    <lineage>
        <taxon>Bacteria</taxon>
        <taxon>Pseudomonadati</taxon>
        <taxon>Pseudomonadota</taxon>
        <taxon>Alphaproteobacteria</taxon>
        <taxon>Hyphomicrobiales</taxon>
        <taxon>Rhizobiaceae</taxon>
        <taxon>Sinorhizobium/Ensifer group</taxon>
        <taxon>Sinorhizobium</taxon>
    </lineage>
</organism>
<gene>
    <name evidence="2" type="ORF">CO661_33015</name>
</gene>
<dbReference type="PANTHER" id="PTHR43283">
    <property type="entry name" value="BETA-LACTAMASE-RELATED"/>
    <property type="match status" value="1"/>
</dbReference>
<keyword evidence="2" id="KW-0378">Hydrolase</keyword>
<dbReference type="InterPro" id="IPR050789">
    <property type="entry name" value="Diverse_Enzym_Activities"/>
</dbReference>
<reference evidence="2 3" key="1">
    <citation type="submission" date="2017-09" db="EMBL/GenBank/DDBJ databases">
        <title>Comparative genomics of rhizobia isolated from Phaseolus vulgaris in China.</title>
        <authorList>
            <person name="Tong W."/>
        </authorList>
    </citation>
    <scope>NUCLEOTIDE SEQUENCE [LARGE SCALE GENOMIC DNA]</scope>
    <source>
        <strain evidence="2 3">PCH1</strain>
    </source>
</reference>